<dbReference type="CDD" id="cd17546">
    <property type="entry name" value="REC_hyHK_CKI1_RcsC-like"/>
    <property type="match status" value="1"/>
</dbReference>
<reference evidence="18 19" key="1">
    <citation type="submission" date="2023-11" db="EMBL/GenBank/DDBJ databases">
        <title>Draft genome of Azohydromonas lata strain H1 (DSM1123), a polyhydroxyalkanoate producer.</title>
        <authorList>
            <person name="Traversa D."/>
            <person name="D'Addabbo P."/>
            <person name="Pazzani C."/>
            <person name="Manzari C."/>
            <person name="Chiara M."/>
            <person name="Scrascia M."/>
        </authorList>
    </citation>
    <scope>NUCLEOTIDE SEQUENCE [LARGE SCALE GENOMIC DNA]</scope>
    <source>
        <strain evidence="18 19">H1</strain>
    </source>
</reference>
<dbReference type="Gene3D" id="1.10.287.130">
    <property type="match status" value="1"/>
</dbReference>
<keyword evidence="11 14" id="KW-0472">Membrane</keyword>
<dbReference type="EMBL" id="JAXOJX010000048">
    <property type="protein sequence ID" value="MDZ5459653.1"/>
    <property type="molecule type" value="Genomic_DNA"/>
</dbReference>
<comment type="subcellular location">
    <subcellularLocation>
        <location evidence="2">Cell membrane</location>
        <topology evidence="2">Multi-pass membrane protein</topology>
    </subcellularLocation>
</comment>
<keyword evidence="6 14" id="KW-0812">Transmembrane</keyword>
<dbReference type="SUPFAM" id="SSF47384">
    <property type="entry name" value="Homodimeric domain of signal transducing histidine kinase"/>
    <property type="match status" value="1"/>
</dbReference>
<evidence type="ECO:0000313" key="19">
    <source>
        <dbReference type="Proteomes" id="UP001293718"/>
    </source>
</evidence>
<evidence type="ECO:0000259" key="15">
    <source>
        <dbReference type="PROSITE" id="PS50109"/>
    </source>
</evidence>
<feature type="transmembrane region" description="Helical" evidence="14">
    <location>
        <begin position="43"/>
        <end position="62"/>
    </location>
</feature>
<dbReference type="SMART" id="SM00448">
    <property type="entry name" value="REC"/>
    <property type="match status" value="1"/>
</dbReference>
<evidence type="ECO:0000256" key="10">
    <source>
        <dbReference type="ARBA" id="ARBA00023012"/>
    </source>
</evidence>
<keyword evidence="19" id="KW-1185">Reference proteome</keyword>
<dbReference type="PROSITE" id="PS50110">
    <property type="entry name" value="RESPONSE_REGULATORY"/>
    <property type="match status" value="1"/>
</dbReference>
<dbReference type="Pfam" id="PF02518">
    <property type="entry name" value="HATPase_c"/>
    <property type="match status" value="1"/>
</dbReference>
<dbReference type="InterPro" id="IPR004358">
    <property type="entry name" value="Sig_transdc_His_kin-like_C"/>
</dbReference>
<dbReference type="Pfam" id="PF00072">
    <property type="entry name" value="Response_reg"/>
    <property type="match status" value="1"/>
</dbReference>
<keyword evidence="9 14" id="KW-1133">Transmembrane helix</keyword>
<dbReference type="Gene3D" id="1.20.120.160">
    <property type="entry name" value="HPT domain"/>
    <property type="match status" value="1"/>
</dbReference>
<dbReference type="CDD" id="cd00130">
    <property type="entry name" value="PAS"/>
    <property type="match status" value="1"/>
</dbReference>
<dbReference type="InterPro" id="IPR036890">
    <property type="entry name" value="HATPase_C_sf"/>
</dbReference>
<dbReference type="InterPro" id="IPR003661">
    <property type="entry name" value="HisK_dim/P_dom"/>
</dbReference>
<protein>
    <recommendedName>
        <fullName evidence="3">histidine kinase</fullName>
        <ecNumber evidence="3">2.7.13.3</ecNumber>
    </recommendedName>
</protein>
<gene>
    <name evidence="18" type="ORF">SM757_24040</name>
</gene>
<dbReference type="Proteomes" id="UP001293718">
    <property type="component" value="Unassembled WGS sequence"/>
</dbReference>
<feature type="domain" description="HPt" evidence="17">
    <location>
        <begin position="834"/>
        <end position="933"/>
    </location>
</feature>
<dbReference type="InterPro" id="IPR035965">
    <property type="entry name" value="PAS-like_dom_sf"/>
</dbReference>
<dbReference type="Pfam" id="PF00512">
    <property type="entry name" value="HisKA"/>
    <property type="match status" value="1"/>
</dbReference>
<dbReference type="InterPro" id="IPR008207">
    <property type="entry name" value="Sig_transdc_His_kin_Hpt_dom"/>
</dbReference>
<dbReference type="PROSITE" id="PS50109">
    <property type="entry name" value="HIS_KIN"/>
    <property type="match status" value="1"/>
</dbReference>
<evidence type="ECO:0000256" key="11">
    <source>
        <dbReference type="ARBA" id="ARBA00023136"/>
    </source>
</evidence>
<dbReference type="PANTHER" id="PTHR45339:SF1">
    <property type="entry name" value="HYBRID SIGNAL TRANSDUCTION HISTIDINE KINASE J"/>
    <property type="match status" value="1"/>
</dbReference>
<dbReference type="SMART" id="SM00387">
    <property type="entry name" value="HATPase_c"/>
    <property type="match status" value="1"/>
</dbReference>
<evidence type="ECO:0000256" key="3">
    <source>
        <dbReference type="ARBA" id="ARBA00012438"/>
    </source>
</evidence>
<dbReference type="CDD" id="cd00082">
    <property type="entry name" value="HisKA"/>
    <property type="match status" value="1"/>
</dbReference>
<evidence type="ECO:0000256" key="7">
    <source>
        <dbReference type="ARBA" id="ARBA00022741"/>
    </source>
</evidence>
<dbReference type="Gene3D" id="3.40.50.2300">
    <property type="match status" value="1"/>
</dbReference>
<dbReference type="Pfam" id="PF01627">
    <property type="entry name" value="Hpt"/>
    <property type="match status" value="1"/>
</dbReference>
<evidence type="ECO:0000256" key="13">
    <source>
        <dbReference type="PROSITE-ProRule" id="PRU00169"/>
    </source>
</evidence>
<evidence type="ECO:0000256" key="12">
    <source>
        <dbReference type="PROSITE-ProRule" id="PRU00110"/>
    </source>
</evidence>
<feature type="transmembrane region" description="Helical" evidence="14">
    <location>
        <begin position="206"/>
        <end position="222"/>
    </location>
</feature>
<evidence type="ECO:0000259" key="17">
    <source>
        <dbReference type="PROSITE" id="PS50894"/>
    </source>
</evidence>
<comment type="caution">
    <text evidence="18">The sequence shown here is derived from an EMBL/GenBank/DDBJ whole genome shotgun (WGS) entry which is preliminary data.</text>
</comment>
<evidence type="ECO:0000313" key="18">
    <source>
        <dbReference type="EMBL" id="MDZ5459653.1"/>
    </source>
</evidence>
<dbReference type="Pfam" id="PF17159">
    <property type="entry name" value="MASE3"/>
    <property type="match status" value="1"/>
</dbReference>
<feature type="domain" description="Histidine kinase" evidence="15">
    <location>
        <begin position="433"/>
        <end position="651"/>
    </location>
</feature>
<evidence type="ECO:0000256" key="6">
    <source>
        <dbReference type="ARBA" id="ARBA00022692"/>
    </source>
</evidence>
<keyword evidence="5 13" id="KW-0597">Phosphoprotein</keyword>
<evidence type="ECO:0000256" key="9">
    <source>
        <dbReference type="ARBA" id="ARBA00022989"/>
    </source>
</evidence>
<dbReference type="PANTHER" id="PTHR45339">
    <property type="entry name" value="HYBRID SIGNAL TRANSDUCTION HISTIDINE KINASE J"/>
    <property type="match status" value="1"/>
</dbReference>
<dbReference type="Gene3D" id="3.30.450.20">
    <property type="entry name" value="PAS domain"/>
    <property type="match status" value="1"/>
</dbReference>
<keyword evidence="4" id="KW-1003">Cell membrane</keyword>
<dbReference type="SUPFAM" id="SSF52172">
    <property type="entry name" value="CheY-like"/>
    <property type="match status" value="1"/>
</dbReference>
<feature type="modified residue" description="Phosphohistidine" evidence="12">
    <location>
        <position position="873"/>
    </location>
</feature>
<dbReference type="RefSeq" id="WP_322467336.1">
    <property type="nucleotide sequence ID" value="NZ_JAXOJX010000048.1"/>
</dbReference>
<evidence type="ECO:0000256" key="1">
    <source>
        <dbReference type="ARBA" id="ARBA00000085"/>
    </source>
</evidence>
<keyword evidence="7" id="KW-0547">Nucleotide-binding</keyword>
<evidence type="ECO:0000256" key="4">
    <source>
        <dbReference type="ARBA" id="ARBA00022475"/>
    </source>
</evidence>
<dbReference type="SUPFAM" id="SSF55785">
    <property type="entry name" value="PYP-like sensor domain (PAS domain)"/>
    <property type="match status" value="1"/>
</dbReference>
<dbReference type="EC" id="2.7.13.3" evidence="3"/>
<dbReference type="Gene3D" id="3.30.565.10">
    <property type="entry name" value="Histidine kinase-like ATPase, C-terminal domain"/>
    <property type="match status" value="1"/>
</dbReference>
<keyword evidence="10" id="KW-0902">Two-component regulatory system</keyword>
<name>A0ABU5IL89_9BURK</name>
<dbReference type="PROSITE" id="PS50894">
    <property type="entry name" value="HPT"/>
    <property type="match status" value="1"/>
</dbReference>
<feature type="transmembrane region" description="Helical" evidence="14">
    <location>
        <begin position="177"/>
        <end position="194"/>
    </location>
</feature>
<comment type="catalytic activity">
    <reaction evidence="1">
        <text>ATP + protein L-histidine = ADP + protein N-phospho-L-histidine.</text>
        <dbReference type="EC" id="2.7.13.3"/>
    </reaction>
</comment>
<dbReference type="SUPFAM" id="SSF47226">
    <property type="entry name" value="Histidine-containing phosphotransfer domain, HPT domain"/>
    <property type="match status" value="1"/>
</dbReference>
<dbReference type="SMART" id="SM00388">
    <property type="entry name" value="HisKA"/>
    <property type="match status" value="1"/>
</dbReference>
<dbReference type="CDD" id="cd16922">
    <property type="entry name" value="HATPase_EvgS-ArcB-TorS-like"/>
    <property type="match status" value="1"/>
</dbReference>
<feature type="transmembrane region" description="Helical" evidence="14">
    <location>
        <begin position="74"/>
        <end position="96"/>
    </location>
</feature>
<dbReference type="InterPro" id="IPR000014">
    <property type="entry name" value="PAS"/>
</dbReference>
<dbReference type="InterPro" id="IPR001789">
    <property type="entry name" value="Sig_transdc_resp-reg_receiver"/>
</dbReference>
<dbReference type="InterPro" id="IPR036641">
    <property type="entry name" value="HPT_dom_sf"/>
</dbReference>
<evidence type="ECO:0000256" key="8">
    <source>
        <dbReference type="ARBA" id="ARBA00022840"/>
    </source>
</evidence>
<dbReference type="GO" id="GO:0005524">
    <property type="term" value="F:ATP binding"/>
    <property type="evidence" value="ECO:0007669"/>
    <property type="project" value="UniProtKB-KW"/>
</dbReference>
<feature type="transmembrane region" description="Helical" evidence="14">
    <location>
        <begin position="21"/>
        <end position="37"/>
    </location>
</feature>
<dbReference type="SUPFAM" id="SSF55874">
    <property type="entry name" value="ATPase domain of HSP90 chaperone/DNA topoisomerase II/histidine kinase"/>
    <property type="match status" value="1"/>
</dbReference>
<evidence type="ECO:0000256" key="2">
    <source>
        <dbReference type="ARBA" id="ARBA00004651"/>
    </source>
</evidence>
<dbReference type="PRINTS" id="PR00344">
    <property type="entry name" value="BCTRLSENSOR"/>
</dbReference>
<dbReference type="InterPro" id="IPR003594">
    <property type="entry name" value="HATPase_dom"/>
</dbReference>
<feature type="modified residue" description="4-aspartylphosphate" evidence="13">
    <location>
        <position position="723"/>
    </location>
</feature>
<dbReference type="InterPro" id="IPR011006">
    <property type="entry name" value="CheY-like_superfamily"/>
</dbReference>
<feature type="domain" description="Response regulatory" evidence="16">
    <location>
        <begin position="673"/>
        <end position="788"/>
    </location>
</feature>
<proteinExistence type="predicted"/>
<organism evidence="18 19">
    <name type="scientific">Azohydromonas lata</name>
    <dbReference type="NCBI Taxonomy" id="45677"/>
    <lineage>
        <taxon>Bacteria</taxon>
        <taxon>Pseudomonadati</taxon>
        <taxon>Pseudomonadota</taxon>
        <taxon>Betaproteobacteria</taxon>
        <taxon>Burkholderiales</taxon>
        <taxon>Sphaerotilaceae</taxon>
        <taxon>Azohydromonas</taxon>
    </lineage>
</organism>
<dbReference type="InterPro" id="IPR036097">
    <property type="entry name" value="HisK_dim/P_sf"/>
</dbReference>
<dbReference type="InterPro" id="IPR033425">
    <property type="entry name" value="MASE3"/>
</dbReference>
<evidence type="ECO:0000259" key="16">
    <source>
        <dbReference type="PROSITE" id="PS50110"/>
    </source>
</evidence>
<evidence type="ECO:0000256" key="14">
    <source>
        <dbReference type="SAM" id="Phobius"/>
    </source>
</evidence>
<evidence type="ECO:0000256" key="5">
    <source>
        <dbReference type="ARBA" id="ARBA00022553"/>
    </source>
</evidence>
<dbReference type="InterPro" id="IPR005467">
    <property type="entry name" value="His_kinase_dom"/>
</dbReference>
<accession>A0ABU5IL89</accession>
<feature type="transmembrane region" description="Helical" evidence="14">
    <location>
        <begin position="140"/>
        <end position="165"/>
    </location>
</feature>
<sequence length="941" mass="103228">MNPMAYPGAAEEAESALPSPRYMAMALVLGAALIWLYPVNRTWFHFLAELLPLILGCAMFIVAQQTGRLARHAFVPCMAAAFFWASVLGIFQLAAAERLVNIPALPGQAPWLLELCSHTLLALGLLAAPGRRPGSFLEKWFPAGLGLVAALLVAMVGLDCFPTLFVESGLFSPLKIAWNWMLVVAYAAAGWLFYQQRSKAEFGLHHAMLAIIFLLVISELSFSTQENVFGLFDIVGHLSQLGAYWLMLAVVNHQLLLLPRRMLRRQTQLLQDVTSRVPGLAWQLQRGADGSYRFTFVSAGAADIFELTVEELLADAALGFARIVPRDREQLLSAMERSSASLTPWKLEWQAVLPRQGRRWHRGESSIPVIEADGGCRWVGHVQDITEEKLVGLELARHRDHLAALVRERTEELQQSMLQTEQAARARTEFLSNMSHEIRTPLNAVLGVSQIALRDHRSAPARHWLRQIHESGHLLLMLVNDILDMAKIDAGRLELEARPVRLSAVIQRAMRLTSHRAHQQQLEFGVQCAPDLPAAILADETRLTQVLVNLLGNAIKFTERGSVHMTVSRLPAGQWLLFAIEDTGIGMSPQQLQQLYKPFVQADASTTRRFGGTGLGLSIAKRIVDLMRGSIDVSSQSGRGSCFTLRIPFTEAEPPAQERAEPLPGMRRLQGLRILVAEDDAVNQWVLRDLLEQEGAACRMAGDGLAALALLESGEPFDLLLTDVQMPGLDGYDTARRSRALRAQLPIIGVTAYALPQERQRCLDAGMDEHVTKPVDVDALCAAIAQVLARRGVALPPMPAPMPVPQPAAGAVPAAPGGDVPVLDWAALWRRLRRPAAVQRLMQTLLAEHGATPARLREVLAAADVDEASRLAHRLAGVSATVFAAPTHAAARRLEQDIQSRGVLQPQPVQSLADALQSLLDAARAGLDDLDATRTWNREVS</sequence>
<keyword evidence="8 18" id="KW-0067">ATP-binding</keyword>